<dbReference type="EMBL" id="DXBJ01000041">
    <property type="protein sequence ID" value="HIZ58103.1"/>
    <property type="molecule type" value="Genomic_DNA"/>
</dbReference>
<sequence>MQENACSLTVLFDAPFWVGIYERVSGGQLEACRIVFGAEPKDYEVYDFLLKNWHRLRFSPPVSAPPPESRRPNPKRMQRAIRSQLQTGAAGTKAQQALQLQREQNKTERQRRTRAQREAEARRRFALRQEKKKARHRGR</sequence>
<feature type="compositionally biased region" description="Basic residues" evidence="1">
    <location>
        <begin position="130"/>
        <end position="139"/>
    </location>
</feature>
<reference evidence="2" key="1">
    <citation type="journal article" date="2021" name="PeerJ">
        <title>Extensive microbial diversity within the chicken gut microbiome revealed by metagenomics and culture.</title>
        <authorList>
            <person name="Gilroy R."/>
            <person name="Ravi A."/>
            <person name="Getino M."/>
            <person name="Pursley I."/>
            <person name="Horton D.L."/>
            <person name="Alikhan N.F."/>
            <person name="Baker D."/>
            <person name="Gharbi K."/>
            <person name="Hall N."/>
            <person name="Watson M."/>
            <person name="Adriaenssens E.M."/>
            <person name="Foster-Nyarko E."/>
            <person name="Jarju S."/>
            <person name="Secka A."/>
            <person name="Antonio M."/>
            <person name="Oren A."/>
            <person name="Chaudhuri R.R."/>
            <person name="La Ragione R."/>
            <person name="Hildebrand F."/>
            <person name="Pallen M.J."/>
        </authorList>
    </citation>
    <scope>NUCLEOTIDE SEQUENCE</scope>
    <source>
        <strain evidence="2">ChiBcec16-3735</strain>
    </source>
</reference>
<evidence type="ECO:0000256" key="1">
    <source>
        <dbReference type="SAM" id="MobiDB-lite"/>
    </source>
</evidence>
<accession>A0A9D2FGI7</accession>
<dbReference type="Pfam" id="PF11208">
    <property type="entry name" value="DUF2992"/>
    <property type="match status" value="1"/>
</dbReference>
<reference evidence="2" key="2">
    <citation type="submission" date="2021-04" db="EMBL/GenBank/DDBJ databases">
        <authorList>
            <person name="Gilroy R."/>
        </authorList>
    </citation>
    <scope>NUCLEOTIDE SEQUENCE</scope>
    <source>
        <strain evidence="2">ChiBcec16-3735</strain>
    </source>
</reference>
<feature type="compositionally biased region" description="Basic and acidic residues" evidence="1">
    <location>
        <begin position="103"/>
        <end position="129"/>
    </location>
</feature>
<name>A0A9D2FGI7_9FIRM</name>
<feature type="region of interest" description="Disordered" evidence="1">
    <location>
        <begin position="57"/>
        <end position="139"/>
    </location>
</feature>
<proteinExistence type="predicted"/>
<organism evidence="2 3">
    <name type="scientific">Candidatus Faecalibacterium gallistercoris</name>
    <dbReference type="NCBI Taxonomy" id="2838579"/>
    <lineage>
        <taxon>Bacteria</taxon>
        <taxon>Bacillati</taxon>
        <taxon>Bacillota</taxon>
        <taxon>Clostridia</taxon>
        <taxon>Eubacteriales</taxon>
        <taxon>Oscillospiraceae</taxon>
        <taxon>Faecalibacterium</taxon>
    </lineage>
</organism>
<protein>
    <submittedName>
        <fullName evidence="2">YjdF family protein</fullName>
    </submittedName>
</protein>
<gene>
    <name evidence="2" type="ORF">H9725_05945</name>
</gene>
<evidence type="ECO:0000313" key="3">
    <source>
        <dbReference type="Proteomes" id="UP000824065"/>
    </source>
</evidence>
<comment type="caution">
    <text evidence="2">The sequence shown here is derived from an EMBL/GenBank/DDBJ whole genome shotgun (WGS) entry which is preliminary data.</text>
</comment>
<dbReference type="Proteomes" id="UP000824065">
    <property type="component" value="Unassembled WGS sequence"/>
</dbReference>
<evidence type="ECO:0000313" key="2">
    <source>
        <dbReference type="EMBL" id="HIZ58103.1"/>
    </source>
</evidence>
<feature type="compositionally biased region" description="Low complexity" evidence="1">
    <location>
        <begin position="84"/>
        <end position="101"/>
    </location>
</feature>
<dbReference type="InterPro" id="IPR016787">
    <property type="entry name" value="UCP021328"/>
</dbReference>
<dbReference type="PIRSF" id="PIRSF021328">
    <property type="entry name" value="UCP021328"/>
    <property type="match status" value="1"/>
</dbReference>
<dbReference type="AlphaFoldDB" id="A0A9D2FGI7"/>